<dbReference type="PANTHER" id="PTHR34605:SF3">
    <property type="entry name" value="P CELL-TYPE AGGLUTINATION PROTEIN MAP4-LIKE-RELATED"/>
    <property type="match status" value="1"/>
</dbReference>
<evidence type="ECO:0000256" key="2">
    <source>
        <dbReference type="ARBA" id="ARBA00023172"/>
    </source>
</evidence>
<protein>
    <submittedName>
        <fullName evidence="4">Integrase/recombinase xerD homolog</fullName>
    </submittedName>
</protein>
<reference evidence="3" key="1">
    <citation type="submission" date="2025-05" db="UniProtKB">
        <authorList>
            <consortium name="RefSeq"/>
        </authorList>
    </citation>
    <scope>NUCLEOTIDE SEQUENCE [LARGE SCALE GENOMIC DNA]</scope>
</reference>
<name>A0ABM5GMV6_9SAUR</name>
<dbReference type="SUPFAM" id="SSF47823">
    <property type="entry name" value="lambda integrase-like, N-terminal domain"/>
    <property type="match status" value="1"/>
</dbReference>
<reference evidence="4" key="2">
    <citation type="submission" date="2025-08" db="UniProtKB">
        <authorList>
            <consortium name="RefSeq"/>
        </authorList>
    </citation>
    <scope>IDENTIFICATION</scope>
</reference>
<evidence type="ECO:0000313" key="3">
    <source>
        <dbReference type="Proteomes" id="UP001652642"/>
    </source>
</evidence>
<proteinExistence type="predicted"/>
<dbReference type="InterPro" id="IPR010998">
    <property type="entry name" value="Integrase_recombinase_N"/>
</dbReference>
<dbReference type="GeneID" id="140708013"/>
<dbReference type="InterPro" id="IPR011010">
    <property type="entry name" value="DNA_brk_join_enz"/>
</dbReference>
<keyword evidence="2" id="KW-0233">DNA recombination</keyword>
<sequence>MALAPRTRKKYIAAGTEFLEFRKIMQLDHAWPAPVEHLLQFSVALHNKGLAPSTIQGKLAAVGFYAKANGFRDFSGDFRIRKMLEGWAREKGKVRDDRTPISPVILERLGELWGVVCGDGYEKVLFQAAALVAFFGAMRISELVALGKGDVSRNALQFDDVMVQGEQVVVRIRSSKADQTGRGCHLRMGRCSRESICPVKAVKEFISFRGTGQGYFFQHADKSPLTKYQFWRLTDMALERLGVKHMRFGTHSFRIGAASTAAALGYSVEQIKQIGRWSSKCYHKYVRQIPNAQVGADFVLQVDGGKKSGGTS</sequence>
<dbReference type="Gene3D" id="1.10.150.130">
    <property type="match status" value="1"/>
</dbReference>
<dbReference type="InterPro" id="IPR052925">
    <property type="entry name" value="Phage_Integrase-like_Recomb"/>
</dbReference>
<dbReference type="SUPFAM" id="SSF56349">
    <property type="entry name" value="DNA breaking-rejoining enzymes"/>
    <property type="match status" value="1"/>
</dbReference>
<accession>A0ABM5GMV6</accession>
<evidence type="ECO:0000313" key="4">
    <source>
        <dbReference type="RefSeq" id="XP_072858976.1"/>
    </source>
</evidence>
<dbReference type="Gene3D" id="1.10.443.10">
    <property type="entry name" value="Intergrase catalytic core"/>
    <property type="match status" value="1"/>
</dbReference>
<dbReference type="InterPro" id="IPR013762">
    <property type="entry name" value="Integrase-like_cat_sf"/>
</dbReference>
<keyword evidence="1" id="KW-0238">DNA-binding</keyword>
<gene>
    <name evidence="4" type="primary">LOC140708013</name>
</gene>
<dbReference type="Proteomes" id="UP001652642">
    <property type="component" value="Chromosome 1"/>
</dbReference>
<keyword evidence="3" id="KW-1185">Reference proteome</keyword>
<dbReference type="PANTHER" id="PTHR34605">
    <property type="entry name" value="PHAGE_INTEGRASE DOMAIN-CONTAINING PROTEIN"/>
    <property type="match status" value="1"/>
</dbReference>
<dbReference type="RefSeq" id="XP_072858976.1">
    <property type="nucleotide sequence ID" value="XM_073002875.1"/>
</dbReference>
<organism evidence="3 4">
    <name type="scientific">Pogona vitticeps</name>
    <name type="common">central bearded dragon</name>
    <dbReference type="NCBI Taxonomy" id="103695"/>
    <lineage>
        <taxon>Eukaryota</taxon>
        <taxon>Metazoa</taxon>
        <taxon>Chordata</taxon>
        <taxon>Craniata</taxon>
        <taxon>Vertebrata</taxon>
        <taxon>Euteleostomi</taxon>
        <taxon>Lepidosauria</taxon>
        <taxon>Squamata</taxon>
        <taxon>Bifurcata</taxon>
        <taxon>Unidentata</taxon>
        <taxon>Episquamata</taxon>
        <taxon>Toxicofera</taxon>
        <taxon>Iguania</taxon>
        <taxon>Acrodonta</taxon>
        <taxon>Agamidae</taxon>
        <taxon>Amphibolurinae</taxon>
        <taxon>Pogona</taxon>
    </lineage>
</organism>
<evidence type="ECO:0000256" key="1">
    <source>
        <dbReference type="ARBA" id="ARBA00023125"/>
    </source>
</evidence>